<keyword evidence="1" id="KW-0175">Coiled coil</keyword>
<dbReference type="AlphaFoldDB" id="A0A1M5ML00"/>
<evidence type="ECO:0000313" key="3">
    <source>
        <dbReference type="EMBL" id="SHG77926.1"/>
    </source>
</evidence>
<dbReference type="Proteomes" id="UP000184357">
    <property type="component" value="Unassembled WGS sequence"/>
</dbReference>
<evidence type="ECO:0000313" key="4">
    <source>
        <dbReference type="Proteomes" id="UP000184357"/>
    </source>
</evidence>
<organism evidence="3 4">
    <name type="scientific">Halobaculum gomorrense</name>
    <dbReference type="NCBI Taxonomy" id="43928"/>
    <lineage>
        <taxon>Archaea</taxon>
        <taxon>Methanobacteriati</taxon>
        <taxon>Methanobacteriota</taxon>
        <taxon>Stenosarchaea group</taxon>
        <taxon>Halobacteria</taxon>
        <taxon>Halobacteriales</taxon>
        <taxon>Haloferacaceae</taxon>
        <taxon>Halobaculum</taxon>
    </lineage>
</organism>
<accession>A0A1M5ML00</accession>
<feature type="transmembrane region" description="Helical" evidence="2">
    <location>
        <begin position="7"/>
        <end position="28"/>
    </location>
</feature>
<sequence length="287" mass="32246">MNRSDGLGPIPVITFVGGVSALVAVVLATEYGEIGLSGLDIVVGISLTSALVLLYRRQSILQQNQNDLQRTQTEVLKSQRKMEDAKIRPELVVEDYSFKNNDYVSILVSNYGDGIATNLNLWTCFAIPEMDLDLCKPTGVTFSRQSGRNSSLVRDGSAIEKQQPTVKFSSEARLLDPFDDDREKKLRRVVESVLKDQNTGDSTRVFIKLFLEYEDILGRKYLIPIFDQGAAKYKDCGKNLSSVSMVSLDGTVRDYDWGVEQGFFPSMREMVEQEVNTDQGWEDWSKI</sequence>
<dbReference type="RefSeq" id="WP_143165372.1">
    <property type="nucleotide sequence ID" value="NZ_FQWV01000002.1"/>
</dbReference>
<keyword evidence="2" id="KW-1133">Transmembrane helix</keyword>
<reference evidence="3 4" key="1">
    <citation type="submission" date="2016-11" db="EMBL/GenBank/DDBJ databases">
        <authorList>
            <person name="Jaros S."/>
            <person name="Januszkiewicz K."/>
            <person name="Wedrychowicz H."/>
        </authorList>
    </citation>
    <scope>NUCLEOTIDE SEQUENCE [LARGE SCALE GENOMIC DNA]</scope>
    <source>
        <strain evidence="3 4">DSM 9297</strain>
    </source>
</reference>
<gene>
    <name evidence="3" type="ORF">SAMN05443636_1049</name>
</gene>
<dbReference type="EMBL" id="FQWV01000002">
    <property type="protein sequence ID" value="SHG77926.1"/>
    <property type="molecule type" value="Genomic_DNA"/>
</dbReference>
<feature type="coiled-coil region" evidence="1">
    <location>
        <begin position="61"/>
        <end position="88"/>
    </location>
</feature>
<proteinExistence type="predicted"/>
<evidence type="ECO:0000256" key="1">
    <source>
        <dbReference type="SAM" id="Coils"/>
    </source>
</evidence>
<protein>
    <submittedName>
        <fullName evidence="3">Uncharacterized protein</fullName>
    </submittedName>
</protein>
<evidence type="ECO:0000256" key="2">
    <source>
        <dbReference type="SAM" id="Phobius"/>
    </source>
</evidence>
<keyword evidence="2" id="KW-0812">Transmembrane</keyword>
<feature type="transmembrane region" description="Helical" evidence="2">
    <location>
        <begin position="34"/>
        <end position="55"/>
    </location>
</feature>
<keyword evidence="2" id="KW-0472">Membrane</keyword>
<keyword evidence="4" id="KW-1185">Reference proteome</keyword>
<dbReference type="STRING" id="43928.SAMN05443636_1049"/>
<name>A0A1M5ML00_9EURY</name>